<gene>
    <name evidence="2" type="ORF">NDU88_005286</name>
</gene>
<keyword evidence="3" id="KW-1185">Reference proteome</keyword>
<dbReference type="AlphaFoldDB" id="A0AAV7LNS6"/>
<organism evidence="2 3">
    <name type="scientific">Pleurodeles waltl</name>
    <name type="common">Iberian ribbed newt</name>
    <dbReference type="NCBI Taxonomy" id="8319"/>
    <lineage>
        <taxon>Eukaryota</taxon>
        <taxon>Metazoa</taxon>
        <taxon>Chordata</taxon>
        <taxon>Craniata</taxon>
        <taxon>Vertebrata</taxon>
        <taxon>Euteleostomi</taxon>
        <taxon>Amphibia</taxon>
        <taxon>Batrachia</taxon>
        <taxon>Caudata</taxon>
        <taxon>Salamandroidea</taxon>
        <taxon>Salamandridae</taxon>
        <taxon>Pleurodelinae</taxon>
        <taxon>Pleurodeles</taxon>
    </lineage>
</organism>
<name>A0AAV7LNS6_PLEWA</name>
<comment type="caution">
    <text evidence="2">The sequence shown here is derived from an EMBL/GenBank/DDBJ whole genome shotgun (WGS) entry which is preliminary data.</text>
</comment>
<protein>
    <submittedName>
        <fullName evidence="2">Uncharacterized protein</fullName>
    </submittedName>
</protein>
<proteinExistence type="predicted"/>
<evidence type="ECO:0000313" key="3">
    <source>
        <dbReference type="Proteomes" id="UP001066276"/>
    </source>
</evidence>
<dbReference type="EMBL" id="JANPWB010000015">
    <property type="protein sequence ID" value="KAJ1092174.1"/>
    <property type="molecule type" value="Genomic_DNA"/>
</dbReference>
<reference evidence="2" key="1">
    <citation type="journal article" date="2022" name="bioRxiv">
        <title>Sequencing and chromosome-scale assembly of the giantPleurodeles waltlgenome.</title>
        <authorList>
            <person name="Brown T."/>
            <person name="Elewa A."/>
            <person name="Iarovenko S."/>
            <person name="Subramanian E."/>
            <person name="Araus A.J."/>
            <person name="Petzold A."/>
            <person name="Susuki M."/>
            <person name="Suzuki K.-i.T."/>
            <person name="Hayashi T."/>
            <person name="Toyoda A."/>
            <person name="Oliveira C."/>
            <person name="Osipova E."/>
            <person name="Leigh N.D."/>
            <person name="Simon A."/>
            <person name="Yun M.H."/>
        </authorList>
    </citation>
    <scope>NUCLEOTIDE SEQUENCE</scope>
    <source>
        <strain evidence="2">20211129_DDA</strain>
        <tissue evidence="2">Liver</tissue>
    </source>
</reference>
<feature type="region of interest" description="Disordered" evidence="1">
    <location>
        <begin position="28"/>
        <end position="94"/>
    </location>
</feature>
<evidence type="ECO:0000313" key="2">
    <source>
        <dbReference type="EMBL" id="KAJ1092174.1"/>
    </source>
</evidence>
<dbReference type="Proteomes" id="UP001066276">
    <property type="component" value="Chromosome 11"/>
</dbReference>
<evidence type="ECO:0000256" key="1">
    <source>
        <dbReference type="SAM" id="MobiDB-lite"/>
    </source>
</evidence>
<sequence>MKVACVYLYCGSNIMVHMFLRRTQGVILTPAGGGHSPPGGNHPDTAPRSNDRGEHSNFPAGPAGDFQKIACRPSGKAPAKRKPAPNGAGGFAGVQRVQLHPSRFSVSAKQTLKILMGPC</sequence>
<accession>A0AAV7LNS6</accession>